<name>A0A6H0XZ08_9PEZI</name>
<evidence type="ECO:0000313" key="4">
    <source>
        <dbReference type="Proteomes" id="UP000503462"/>
    </source>
</evidence>
<reference evidence="3 4" key="1">
    <citation type="journal article" date="2016" name="Sci. Rep.">
        <title>Peltaster fructicola genome reveals evolution from an invasive phytopathogen to an ectophytic parasite.</title>
        <authorList>
            <person name="Xu C."/>
            <person name="Chen H."/>
            <person name="Gleason M.L."/>
            <person name="Xu J.R."/>
            <person name="Liu H."/>
            <person name="Zhang R."/>
            <person name="Sun G."/>
        </authorList>
    </citation>
    <scope>NUCLEOTIDE SEQUENCE [LARGE SCALE GENOMIC DNA]</scope>
    <source>
        <strain evidence="3 4">LNHT1506</strain>
    </source>
</reference>
<feature type="region of interest" description="Disordered" evidence="1">
    <location>
        <begin position="1"/>
        <end position="20"/>
    </location>
</feature>
<dbReference type="EMBL" id="CP051142">
    <property type="protein sequence ID" value="QIW99992.1"/>
    <property type="molecule type" value="Genomic_DNA"/>
</dbReference>
<keyword evidence="4" id="KW-1185">Reference proteome</keyword>
<dbReference type="AlphaFoldDB" id="A0A6H0XZ08"/>
<proteinExistence type="predicted"/>
<sequence length="177" mass="20155">MSTTAYSGDEHHTRRRAAKGLEDDPFFHDASLTSNIEPAKLASENTTGSNLLLDLFWTPLSMIGFLLSLQWVDRRQQQSRSVTNSSTWSRLMRWAFSVEPHQLPEDSTWTTTTDAGAAVLANAHDIRPKHKSRRVAKMQISDAFELRGRVLLVLSAWMGFVIVLLVFISFRFYIWVA</sequence>
<feature type="transmembrane region" description="Helical" evidence="2">
    <location>
        <begin position="55"/>
        <end position="72"/>
    </location>
</feature>
<organism evidence="3 4">
    <name type="scientific">Peltaster fructicola</name>
    <dbReference type="NCBI Taxonomy" id="286661"/>
    <lineage>
        <taxon>Eukaryota</taxon>
        <taxon>Fungi</taxon>
        <taxon>Dikarya</taxon>
        <taxon>Ascomycota</taxon>
        <taxon>Pezizomycotina</taxon>
        <taxon>Dothideomycetes</taxon>
        <taxon>Dothideomycetes incertae sedis</taxon>
        <taxon>Peltaster</taxon>
    </lineage>
</organism>
<evidence type="ECO:0000313" key="3">
    <source>
        <dbReference type="EMBL" id="QIW99992.1"/>
    </source>
</evidence>
<evidence type="ECO:0000256" key="2">
    <source>
        <dbReference type="SAM" id="Phobius"/>
    </source>
</evidence>
<keyword evidence="2" id="KW-1133">Transmembrane helix</keyword>
<dbReference type="Proteomes" id="UP000503462">
    <property type="component" value="Chromosome 4"/>
</dbReference>
<evidence type="ECO:0000256" key="1">
    <source>
        <dbReference type="SAM" id="MobiDB-lite"/>
    </source>
</evidence>
<dbReference type="OrthoDB" id="4156595at2759"/>
<keyword evidence="2" id="KW-0812">Transmembrane</keyword>
<keyword evidence="2" id="KW-0472">Membrane</keyword>
<gene>
    <name evidence="3" type="ORF">AMS68_005510</name>
</gene>
<feature type="transmembrane region" description="Helical" evidence="2">
    <location>
        <begin position="150"/>
        <end position="174"/>
    </location>
</feature>
<accession>A0A6H0XZ08</accession>
<protein>
    <submittedName>
        <fullName evidence="3">Uncharacterized protein</fullName>
    </submittedName>
</protein>